<dbReference type="Gene3D" id="3.30.2010.10">
    <property type="entry name" value="Metalloproteases ('zincins'), catalytic domain"/>
    <property type="match status" value="1"/>
</dbReference>
<dbReference type="GO" id="GO:0051603">
    <property type="term" value="P:proteolysis involved in protein catabolic process"/>
    <property type="evidence" value="ECO:0007669"/>
    <property type="project" value="TreeGrafter"/>
</dbReference>
<evidence type="ECO:0000256" key="5">
    <source>
        <dbReference type="ARBA" id="ARBA00022833"/>
    </source>
</evidence>
<reference evidence="10 11" key="1">
    <citation type="submission" date="2018-08" db="EMBL/GenBank/DDBJ databases">
        <title>A genome reference for cultivated species of the human gut microbiota.</title>
        <authorList>
            <person name="Zou Y."/>
            <person name="Xue W."/>
            <person name="Luo G."/>
        </authorList>
    </citation>
    <scope>NUCLEOTIDE SEQUENCE [LARGE SCALE GENOMIC DNA]</scope>
    <source>
        <strain evidence="10 11">AM25-21AC</strain>
    </source>
</reference>
<keyword evidence="6" id="KW-0482">Metalloprotease</keyword>
<protein>
    <submittedName>
        <fullName evidence="10">Peptidase M48</fullName>
    </submittedName>
</protein>
<evidence type="ECO:0000256" key="2">
    <source>
        <dbReference type="ARBA" id="ARBA00022670"/>
    </source>
</evidence>
<sequence length="629" mass="69638">MLYLYSWKKKLLAALVCGTLSFSAIALPASRAEAVDAWAVAAQSLGVLAAYKSSLASILALGNDVSAQVQSARQDLHENGADENNHDVEVVNRVMEQLISKGDYVLKVNSLPFTWGVNNSSDFNASCFPTDYISVNRALVRGLECDEDEIAAVLAHEMTHGIEQHSAKNYAKAVAQYYGMSFLNMDAGLMDWNKLNALASYSIAKNVTLPTEYDADAGGFYIMTSAGFNPGGPAAAMYRMAYYLTYETRNVLEYQDLDEKAKEKETFSDHPETELREKRLAQMMTDYGCGHVTVKDRKTVCLDGQELLSVEWTRDDYDNTVENAYYVAGGLAKAFHDYDSLAGWEFRPDGEGGLDFLTDDRVYGPLRHFVAAGNLGSRLQQLVAEAYTKEASSGAREKMKAAEAARRQEHSEALQSVYEADAKAVKKMRENGDAYSDYGMGKQALWEFARVFAAKNLDDEAASLVMCGRAKAVEGDYVGALDYANRGVAMDSKNAYNFLNRADIYRMMGDREAALADCAAAKKVDAENPYSYLIGAQIEDEMERKEAALADYKEFHRLRPAAFRHIPPEYLEKISAKDYKTYEKEKAEKDKARAEAWKKKQEAKQANAGKAKDVKKSGAATADKAVKSK</sequence>
<dbReference type="OrthoDB" id="9810445at2"/>
<feature type="region of interest" description="Disordered" evidence="7">
    <location>
        <begin position="590"/>
        <end position="629"/>
    </location>
</feature>
<dbReference type="InterPro" id="IPR011990">
    <property type="entry name" value="TPR-like_helical_dom_sf"/>
</dbReference>
<dbReference type="InterPro" id="IPR051156">
    <property type="entry name" value="Mito/Outer_Membr_Metalloprot"/>
</dbReference>
<organism evidence="10 11">
    <name type="scientific">Mitsuokella multacida</name>
    <dbReference type="NCBI Taxonomy" id="52226"/>
    <lineage>
        <taxon>Bacteria</taxon>
        <taxon>Bacillati</taxon>
        <taxon>Bacillota</taxon>
        <taxon>Negativicutes</taxon>
        <taxon>Selenomonadales</taxon>
        <taxon>Selenomonadaceae</taxon>
        <taxon>Mitsuokella</taxon>
    </lineage>
</organism>
<evidence type="ECO:0000313" key="10">
    <source>
        <dbReference type="EMBL" id="RHF51139.1"/>
    </source>
</evidence>
<keyword evidence="3" id="KW-0479">Metal-binding</keyword>
<dbReference type="RefSeq" id="WP_118176375.1">
    <property type="nucleotide sequence ID" value="NZ_JAQEAO010000012.1"/>
</dbReference>
<dbReference type="GO" id="GO:0004222">
    <property type="term" value="F:metalloendopeptidase activity"/>
    <property type="evidence" value="ECO:0007669"/>
    <property type="project" value="InterPro"/>
</dbReference>
<keyword evidence="8" id="KW-0732">Signal</keyword>
<evidence type="ECO:0000259" key="9">
    <source>
        <dbReference type="Pfam" id="PF01435"/>
    </source>
</evidence>
<evidence type="ECO:0000256" key="4">
    <source>
        <dbReference type="ARBA" id="ARBA00022801"/>
    </source>
</evidence>
<dbReference type="GO" id="GO:0016020">
    <property type="term" value="C:membrane"/>
    <property type="evidence" value="ECO:0007669"/>
    <property type="project" value="TreeGrafter"/>
</dbReference>
<dbReference type="SUPFAM" id="SSF48452">
    <property type="entry name" value="TPR-like"/>
    <property type="match status" value="1"/>
</dbReference>
<dbReference type="Proteomes" id="UP000283442">
    <property type="component" value="Unassembled WGS sequence"/>
</dbReference>
<dbReference type="CDD" id="cd07324">
    <property type="entry name" value="M48C_Oma1-like"/>
    <property type="match status" value="1"/>
</dbReference>
<name>A0A414NVV7_9FIRM</name>
<feature type="compositionally biased region" description="Basic and acidic residues" evidence="7">
    <location>
        <begin position="590"/>
        <end position="603"/>
    </location>
</feature>
<evidence type="ECO:0000256" key="8">
    <source>
        <dbReference type="SAM" id="SignalP"/>
    </source>
</evidence>
<keyword evidence="4" id="KW-0378">Hydrolase</keyword>
<evidence type="ECO:0000256" key="1">
    <source>
        <dbReference type="ARBA" id="ARBA00001947"/>
    </source>
</evidence>
<dbReference type="PANTHER" id="PTHR22726">
    <property type="entry name" value="METALLOENDOPEPTIDASE OMA1"/>
    <property type="match status" value="1"/>
</dbReference>
<keyword evidence="2" id="KW-0645">Protease</keyword>
<dbReference type="GO" id="GO:0046872">
    <property type="term" value="F:metal ion binding"/>
    <property type="evidence" value="ECO:0007669"/>
    <property type="project" value="UniProtKB-KW"/>
</dbReference>
<evidence type="ECO:0000313" key="11">
    <source>
        <dbReference type="Proteomes" id="UP000283442"/>
    </source>
</evidence>
<dbReference type="Pfam" id="PF01435">
    <property type="entry name" value="Peptidase_M48"/>
    <property type="match status" value="1"/>
</dbReference>
<feature type="domain" description="Peptidase M48" evidence="9">
    <location>
        <begin position="91"/>
        <end position="282"/>
    </location>
</feature>
<keyword evidence="5" id="KW-0862">Zinc</keyword>
<evidence type="ECO:0000256" key="6">
    <source>
        <dbReference type="ARBA" id="ARBA00023049"/>
    </source>
</evidence>
<evidence type="ECO:0000256" key="7">
    <source>
        <dbReference type="SAM" id="MobiDB-lite"/>
    </source>
</evidence>
<comment type="caution">
    <text evidence="10">The sequence shown here is derived from an EMBL/GenBank/DDBJ whole genome shotgun (WGS) entry which is preliminary data.</text>
</comment>
<dbReference type="AlphaFoldDB" id="A0A414NVV7"/>
<proteinExistence type="predicted"/>
<feature type="chain" id="PRO_5038591226" evidence="8">
    <location>
        <begin position="27"/>
        <end position="629"/>
    </location>
</feature>
<dbReference type="Gene3D" id="1.25.40.10">
    <property type="entry name" value="Tetratricopeptide repeat domain"/>
    <property type="match status" value="1"/>
</dbReference>
<dbReference type="InterPro" id="IPR001915">
    <property type="entry name" value="Peptidase_M48"/>
</dbReference>
<dbReference type="EMBL" id="QRHE01000008">
    <property type="protein sequence ID" value="RHF51139.1"/>
    <property type="molecule type" value="Genomic_DNA"/>
</dbReference>
<dbReference type="PANTHER" id="PTHR22726:SF1">
    <property type="entry name" value="METALLOENDOPEPTIDASE OMA1, MITOCHONDRIAL"/>
    <property type="match status" value="1"/>
</dbReference>
<comment type="cofactor">
    <cofactor evidence="1">
        <name>Zn(2+)</name>
        <dbReference type="ChEBI" id="CHEBI:29105"/>
    </cofactor>
</comment>
<gene>
    <name evidence="10" type="ORF">DW674_08610</name>
</gene>
<evidence type="ECO:0000256" key="3">
    <source>
        <dbReference type="ARBA" id="ARBA00022723"/>
    </source>
</evidence>
<accession>A0A414NVV7</accession>
<feature type="signal peptide" evidence="8">
    <location>
        <begin position="1"/>
        <end position="26"/>
    </location>
</feature>